<evidence type="ECO:0000313" key="3">
    <source>
        <dbReference type="Proteomes" id="UP000327044"/>
    </source>
</evidence>
<dbReference type="Proteomes" id="UP000327044">
    <property type="component" value="Unassembled WGS sequence"/>
</dbReference>
<feature type="chain" id="PRO_5024317461" description="Integrase zinc-binding domain-containing protein" evidence="1">
    <location>
        <begin position="16"/>
        <end position="544"/>
    </location>
</feature>
<feature type="signal peptide" evidence="1">
    <location>
        <begin position="1"/>
        <end position="15"/>
    </location>
</feature>
<dbReference type="InParanoid" id="A0A5N4AWG6"/>
<accession>A0A5N4AWG6</accession>
<dbReference type="PANTHER" id="PTHR47331">
    <property type="entry name" value="PHD-TYPE DOMAIN-CONTAINING PROTEIN"/>
    <property type="match status" value="1"/>
</dbReference>
<evidence type="ECO:0000256" key="1">
    <source>
        <dbReference type="SAM" id="SignalP"/>
    </source>
</evidence>
<name>A0A5N4AWG6_PHOPY</name>
<evidence type="ECO:0000313" key="2">
    <source>
        <dbReference type="EMBL" id="KAB0801603.1"/>
    </source>
</evidence>
<evidence type="ECO:0008006" key="4">
    <source>
        <dbReference type="Google" id="ProtNLM"/>
    </source>
</evidence>
<keyword evidence="1" id="KW-0732">Signal</keyword>
<dbReference type="Gene3D" id="3.30.420.10">
    <property type="entry name" value="Ribonuclease H-like superfamily/Ribonuclease H"/>
    <property type="match status" value="1"/>
</dbReference>
<sequence>MLIGSPLFFSLLCAGQIRLGPNMPLLQKTQLGWVISGPIGAIPSTKSQCNLTSASFLAIRCLYQIGIDIEKFDSKTSSIIKSDFYVDDLLTGADDLFEAQVLASKVSHALREGCFPIRKWISNDPRVLAHLPEEDIHPGLLELGSHDHTITLGLIWNFQTDSFTFTISPAPISKITKRTILSQIAQMFDPLGLLSPCTVSAKILLQQFWLEKLGWDDPEPQPILLKWSSYRSELTELIVAFLLRFINNCRVVMKNRITGPLTVLEIRAALLCLIKISQIESFGEDLNQLRRNRPLKRSSSIISLNPFLDSEGILRVGGRLRKSNYQFDKIHPIVLSGKHRLAKLLTLREHLRLLHAGPQLLLYSLRNQFWIISGRSLTKQTVHKCMKCFRFSPKLVKPIMADLPPSRVQAAPPFSTVGVDYGGTTWHFIPAHSPHFGGLWEAGIKSVKSHLRRVLGTSLLTYEEFSTLLSQIEATINSRPLSPLSSDPNDFQPLTPAHFLIGRPLTSLPDPDVSSIPIPRLKAFELVQQFHQRLWKRWSKEYKP</sequence>
<proteinExistence type="predicted"/>
<organism evidence="2 3">
    <name type="scientific">Photinus pyralis</name>
    <name type="common">Common eastern firefly</name>
    <name type="synonym">Lampyris pyralis</name>
    <dbReference type="NCBI Taxonomy" id="7054"/>
    <lineage>
        <taxon>Eukaryota</taxon>
        <taxon>Metazoa</taxon>
        <taxon>Ecdysozoa</taxon>
        <taxon>Arthropoda</taxon>
        <taxon>Hexapoda</taxon>
        <taxon>Insecta</taxon>
        <taxon>Pterygota</taxon>
        <taxon>Neoptera</taxon>
        <taxon>Endopterygota</taxon>
        <taxon>Coleoptera</taxon>
        <taxon>Polyphaga</taxon>
        <taxon>Elateriformia</taxon>
        <taxon>Elateroidea</taxon>
        <taxon>Lampyridae</taxon>
        <taxon>Lampyrinae</taxon>
        <taxon>Photinus</taxon>
    </lineage>
</organism>
<dbReference type="EMBL" id="VVIM01000002">
    <property type="protein sequence ID" value="KAB0801603.1"/>
    <property type="molecule type" value="Genomic_DNA"/>
</dbReference>
<comment type="caution">
    <text evidence="2">The sequence shown here is derived from an EMBL/GenBank/DDBJ whole genome shotgun (WGS) entry which is preliminary data.</text>
</comment>
<dbReference type="AlphaFoldDB" id="A0A5N4AWG6"/>
<dbReference type="InterPro" id="IPR036397">
    <property type="entry name" value="RNaseH_sf"/>
</dbReference>
<reference evidence="2 3" key="1">
    <citation type="journal article" date="2018" name="Elife">
        <title>Firefly genomes illuminate parallel origins of bioluminescence in beetles.</title>
        <authorList>
            <person name="Fallon T.R."/>
            <person name="Lower S.E."/>
            <person name="Chang C.H."/>
            <person name="Bessho-Uehara M."/>
            <person name="Martin G.J."/>
            <person name="Bewick A.J."/>
            <person name="Behringer M."/>
            <person name="Debat H.J."/>
            <person name="Wong I."/>
            <person name="Day J.C."/>
            <person name="Suvorov A."/>
            <person name="Silva C.J."/>
            <person name="Stanger-Hall K.F."/>
            <person name="Hall D.W."/>
            <person name="Schmitz R.J."/>
            <person name="Nelson D.R."/>
            <person name="Lewis S.M."/>
            <person name="Shigenobu S."/>
            <person name="Bybee S.M."/>
            <person name="Larracuente A.M."/>
            <person name="Oba Y."/>
            <person name="Weng J.K."/>
        </authorList>
    </citation>
    <scope>NUCLEOTIDE SEQUENCE [LARGE SCALE GENOMIC DNA]</scope>
    <source>
        <strain evidence="2">1611_PpyrPB1</strain>
        <tissue evidence="2">Whole body</tissue>
    </source>
</reference>
<keyword evidence="3" id="KW-1185">Reference proteome</keyword>
<gene>
    <name evidence="2" type="ORF">PPYR_03789</name>
</gene>
<protein>
    <recommendedName>
        <fullName evidence="4">Integrase zinc-binding domain-containing protein</fullName>
    </recommendedName>
</protein>
<dbReference type="InterPro" id="IPR008042">
    <property type="entry name" value="Retrotrans_Pao"/>
</dbReference>
<dbReference type="Pfam" id="PF05380">
    <property type="entry name" value="Peptidase_A17"/>
    <property type="match status" value="1"/>
</dbReference>
<dbReference type="GO" id="GO:0003676">
    <property type="term" value="F:nucleic acid binding"/>
    <property type="evidence" value="ECO:0007669"/>
    <property type="project" value="InterPro"/>
</dbReference>